<evidence type="ECO:0000313" key="2">
    <source>
        <dbReference type="Proteomes" id="UP000660729"/>
    </source>
</evidence>
<keyword evidence="2" id="KW-1185">Reference proteome</keyword>
<sequence>MTFQYISKLEELDRQWTFRFMDLPPEMRNLVYEALLTRDWSPRRKAFLAILRVSKEVYKEAVGIFNDVNTARFGIGASRGRLSLSDPGHSNVHSIFLNGDIGHKRLLNLSDQFDVKAMLDQCVPGLARMRHVWLPLRITWHLDYTSDGKWTLPTSLIGAFVATAKDLRTLAIAFMGNNKGTVEQWVEWLLPLAHLPSGATLELESFEDETKKQEILRQIKAARPKIDAGASCT</sequence>
<accession>A0A8H6R6P6</accession>
<reference evidence="1" key="1">
    <citation type="submission" date="2020-04" db="EMBL/GenBank/DDBJ databases">
        <title>Draft genome resource of the tomato pathogen Pseudocercospora fuligena.</title>
        <authorList>
            <person name="Zaccaron A."/>
        </authorList>
    </citation>
    <scope>NUCLEOTIDE SEQUENCE</scope>
    <source>
        <strain evidence="1">PF001</strain>
    </source>
</reference>
<protein>
    <recommendedName>
        <fullName evidence="3">F-box domain-containing protein</fullName>
    </recommendedName>
</protein>
<organism evidence="1 2">
    <name type="scientific">Pseudocercospora fuligena</name>
    <dbReference type="NCBI Taxonomy" id="685502"/>
    <lineage>
        <taxon>Eukaryota</taxon>
        <taxon>Fungi</taxon>
        <taxon>Dikarya</taxon>
        <taxon>Ascomycota</taxon>
        <taxon>Pezizomycotina</taxon>
        <taxon>Dothideomycetes</taxon>
        <taxon>Dothideomycetidae</taxon>
        <taxon>Mycosphaerellales</taxon>
        <taxon>Mycosphaerellaceae</taxon>
        <taxon>Pseudocercospora</taxon>
    </lineage>
</organism>
<gene>
    <name evidence="1" type="ORF">HII31_13055</name>
</gene>
<dbReference type="PANTHER" id="PTHR42085">
    <property type="entry name" value="F-BOX DOMAIN-CONTAINING PROTEIN"/>
    <property type="match status" value="1"/>
</dbReference>
<comment type="caution">
    <text evidence="1">The sequence shown here is derived from an EMBL/GenBank/DDBJ whole genome shotgun (WGS) entry which is preliminary data.</text>
</comment>
<proteinExistence type="predicted"/>
<dbReference type="PANTHER" id="PTHR42085:SF2">
    <property type="entry name" value="F-BOX DOMAIN-CONTAINING PROTEIN"/>
    <property type="match status" value="1"/>
</dbReference>
<dbReference type="AlphaFoldDB" id="A0A8H6R6P6"/>
<evidence type="ECO:0000313" key="1">
    <source>
        <dbReference type="EMBL" id="KAF7185558.1"/>
    </source>
</evidence>
<dbReference type="EMBL" id="JABCIY010000316">
    <property type="protein sequence ID" value="KAF7185558.1"/>
    <property type="molecule type" value="Genomic_DNA"/>
</dbReference>
<name>A0A8H6R6P6_9PEZI</name>
<dbReference type="InterPro" id="IPR038883">
    <property type="entry name" value="AN11006-like"/>
</dbReference>
<evidence type="ECO:0008006" key="3">
    <source>
        <dbReference type="Google" id="ProtNLM"/>
    </source>
</evidence>
<dbReference type="Proteomes" id="UP000660729">
    <property type="component" value="Unassembled WGS sequence"/>
</dbReference>
<dbReference type="OrthoDB" id="3649689at2759"/>